<keyword evidence="4" id="KW-0808">Transferase</keyword>
<dbReference type="PROSITE" id="PS50011">
    <property type="entry name" value="PROTEIN_KINASE_DOM"/>
    <property type="match status" value="1"/>
</dbReference>
<evidence type="ECO:0000256" key="3">
    <source>
        <dbReference type="ARBA" id="ARBA00022527"/>
    </source>
</evidence>
<dbReference type="GO" id="GO:0004693">
    <property type="term" value="F:cyclin-dependent protein serine/threonine kinase activity"/>
    <property type="evidence" value="ECO:0007669"/>
    <property type="project" value="UniProtKB-EC"/>
</dbReference>
<comment type="catalytic activity">
    <reaction evidence="8">
        <text>L-threonyl-[protein] + ATP = O-phospho-L-threonyl-[protein] + ADP + H(+)</text>
        <dbReference type="Rhea" id="RHEA:46608"/>
        <dbReference type="Rhea" id="RHEA-COMP:11060"/>
        <dbReference type="Rhea" id="RHEA-COMP:11605"/>
        <dbReference type="ChEBI" id="CHEBI:15378"/>
        <dbReference type="ChEBI" id="CHEBI:30013"/>
        <dbReference type="ChEBI" id="CHEBI:30616"/>
        <dbReference type="ChEBI" id="CHEBI:61977"/>
        <dbReference type="ChEBI" id="CHEBI:456216"/>
        <dbReference type="EC" id="2.7.11.22"/>
    </reaction>
</comment>
<comment type="catalytic activity">
    <reaction evidence="9">
        <text>L-seryl-[protein] + ATP = O-phospho-L-seryl-[protein] + ADP + H(+)</text>
        <dbReference type="Rhea" id="RHEA:17989"/>
        <dbReference type="Rhea" id="RHEA-COMP:9863"/>
        <dbReference type="Rhea" id="RHEA-COMP:11604"/>
        <dbReference type="ChEBI" id="CHEBI:15378"/>
        <dbReference type="ChEBI" id="CHEBI:29999"/>
        <dbReference type="ChEBI" id="CHEBI:30616"/>
        <dbReference type="ChEBI" id="CHEBI:83421"/>
        <dbReference type="ChEBI" id="CHEBI:456216"/>
        <dbReference type="EC" id="2.7.11.22"/>
    </reaction>
</comment>
<evidence type="ECO:0000256" key="1">
    <source>
        <dbReference type="ARBA" id="ARBA00006485"/>
    </source>
</evidence>
<dbReference type="SMART" id="SM00220">
    <property type="entry name" value="S_TKc"/>
    <property type="match status" value="1"/>
</dbReference>
<keyword evidence="12" id="KW-1185">Reference proteome</keyword>
<evidence type="ECO:0000256" key="8">
    <source>
        <dbReference type="ARBA" id="ARBA00047811"/>
    </source>
</evidence>
<evidence type="ECO:0000256" key="2">
    <source>
        <dbReference type="ARBA" id="ARBA00012425"/>
    </source>
</evidence>
<dbReference type="PANTHER" id="PTHR24056:SF171">
    <property type="entry name" value="CYCLIN-DEPENDENT KINASE 20"/>
    <property type="match status" value="1"/>
</dbReference>
<evidence type="ECO:0000256" key="5">
    <source>
        <dbReference type="ARBA" id="ARBA00022741"/>
    </source>
</evidence>
<dbReference type="Proteomes" id="UP000623467">
    <property type="component" value="Unassembled WGS sequence"/>
</dbReference>
<keyword evidence="7" id="KW-0067">ATP-binding</keyword>
<feature type="domain" description="Protein kinase" evidence="10">
    <location>
        <begin position="44"/>
        <end position="406"/>
    </location>
</feature>
<dbReference type="GO" id="GO:0032259">
    <property type="term" value="P:methylation"/>
    <property type="evidence" value="ECO:0007669"/>
    <property type="project" value="UniProtKB-KW"/>
</dbReference>
<name>A0A8H6XI87_9AGAR</name>
<dbReference type="Pfam" id="PF00069">
    <property type="entry name" value="Pkinase"/>
    <property type="match status" value="1"/>
</dbReference>
<evidence type="ECO:0000256" key="4">
    <source>
        <dbReference type="ARBA" id="ARBA00022679"/>
    </source>
</evidence>
<keyword evidence="6" id="KW-0418">Kinase</keyword>
<accession>A0A8H6XI87</accession>
<evidence type="ECO:0000313" key="12">
    <source>
        <dbReference type="Proteomes" id="UP000623467"/>
    </source>
</evidence>
<reference evidence="11" key="1">
    <citation type="submission" date="2020-05" db="EMBL/GenBank/DDBJ databases">
        <title>Mycena genomes resolve the evolution of fungal bioluminescence.</title>
        <authorList>
            <person name="Tsai I.J."/>
        </authorList>
    </citation>
    <scope>NUCLEOTIDE SEQUENCE</scope>
    <source>
        <strain evidence="11">160909Yilan</strain>
    </source>
</reference>
<dbReference type="AlphaFoldDB" id="A0A8H6XI87"/>
<dbReference type="EC" id="2.7.11.22" evidence="2"/>
<evidence type="ECO:0000256" key="6">
    <source>
        <dbReference type="ARBA" id="ARBA00022777"/>
    </source>
</evidence>
<keyword evidence="11" id="KW-0489">Methyltransferase</keyword>
<gene>
    <name evidence="11" type="ORF">MSAN_02075800</name>
</gene>
<dbReference type="InterPro" id="IPR011009">
    <property type="entry name" value="Kinase-like_dom_sf"/>
</dbReference>
<dbReference type="InterPro" id="IPR008271">
    <property type="entry name" value="Ser/Thr_kinase_AS"/>
</dbReference>
<dbReference type="PANTHER" id="PTHR24056">
    <property type="entry name" value="CELL DIVISION PROTEIN KINASE"/>
    <property type="match status" value="1"/>
</dbReference>
<evidence type="ECO:0000313" key="11">
    <source>
        <dbReference type="EMBL" id="KAF7340909.1"/>
    </source>
</evidence>
<keyword evidence="5" id="KW-0547">Nucleotide-binding</keyword>
<organism evidence="11 12">
    <name type="scientific">Mycena sanguinolenta</name>
    <dbReference type="NCBI Taxonomy" id="230812"/>
    <lineage>
        <taxon>Eukaryota</taxon>
        <taxon>Fungi</taxon>
        <taxon>Dikarya</taxon>
        <taxon>Basidiomycota</taxon>
        <taxon>Agaricomycotina</taxon>
        <taxon>Agaricomycetes</taxon>
        <taxon>Agaricomycetidae</taxon>
        <taxon>Agaricales</taxon>
        <taxon>Marasmiineae</taxon>
        <taxon>Mycenaceae</taxon>
        <taxon>Mycena</taxon>
    </lineage>
</organism>
<sequence length="441" mass="49085">MGEEEERVAAVIDVNKPGLSVTTTIPDFNRVLMASEDALHDVTDDRYELIEEGPASTVSRTWTALEGREPQWIVAKCATVRRKFSKEPHDIVKELRILSNLSHMNIVSELSHFEDTKASMLTIYVPYIPFSLVQFFANPSFAPFSSSFPPIREPTQEATLIVIAKSITFQLLRALAYLHDPARRIAHRDVKPANILLTPEGRVILIDFGVAWDGEGSSQDDLWPEEPGHMYFEVSTGAYRAPELLFGTRAYDAAALDMWSAGAVLAEMFSTLRLCSNDDEAYDEEPVYSAQAGDGPFVVPHRLRVGQPETYWCRDTLFNGRRGEIGLAWSIFKIRGTPTSETWPTFRDLPGASSVDFMVVPKVPLASFLPNLPANSAPVLDLMEDLLAYPPTQRLSARDALQHAWFGGQILLPPSYPDEDERIVSELDGQNLTDVLGGLMA</sequence>
<dbReference type="SUPFAM" id="SSF56112">
    <property type="entry name" value="Protein kinase-like (PK-like)"/>
    <property type="match status" value="1"/>
</dbReference>
<dbReference type="Gene3D" id="1.10.510.10">
    <property type="entry name" value="Transferase(Phosphotransferase) domain 1"/>
    <property type="match status" value="1"/>
</dbReference>
<comment type="similarity">
    <text evidence="1">Belongs to the protein kinase superfamily. CMGC Ser/Thr protein kinase family. CDC2/CDKX subfamily.</text>
</comment>
<dbReference type="PROSITE" id="PS00108">
    <property type="entry name" value="PROTEIN_KINASE_ST"/>
    <property type="match status" value="1"/>
</dbReference>
<keyword evidence="3" id="KW-0723">Serine/threonine-protein kinase</keyword>
<evidence type="ECO:0000259" key="10">
    <source>
        <dbReference type="PROSITE" id="PS50011"/>
    </source>
</evidence>
<dbReference type="OrthoDB" id="413582at2759"/>
<dbReference type="GO" id="GO:0005634">
    <property type="term" value="C:nucleus"/>
    <property type="evidence" value="ECO:0007669"/>
    <property type="project" value="TreeGrafter"/>
</dbReference>
<proteinExistence type="inferred from homology"/>
<dbReference type="InterPro" id="IPR050108">
    <property type="entry name" value="CDK"/>
</dbReference>
<dbReference type="InterPro" id="IPR000719">
    <property type="entry name" value="Prot_kinase_dom"/>
</dbReference>
<dbReference type="Gene3D" id="3.30.200.20">
    <property type="entry name" value="Phosphorylase Kinase, domain 1"/>
    <property type="match status" value="1"/>
</dbReference>
<comment type="caution">
    <text evidence="11">The sequence shown here is derived from an EMBL/GenBank/DDBJ whole genome shotgun (WGS) entry which is preliminary data.</text>
</comment>
<dbReference type="GO" id="GO:0008168">
    <property type="term" value="F:methyltransferase activity"/>
    <property type="evidence" value="ECO:0007669"/>
    <property type="project" value="UniProtKB-KW"/>
</dbReference>
<evidence type="ECO:0000256" key="7">
    <source>
        <dbReference type="ARBA" id="ARBA00022840"/>
    </source>
</evidence>
<dbReference type="EMBL" id="JACAZH010000028">
    <property type="protein sequence ID" value="KAF7340909.1"/>
    <property type="molecule type" value="Genomic_DNA"/>
</dbReference>
<protein>
    <recommendedName>
        <fullName evidence="2">cyclin-dependent kinase</fullName>
        <ecNumber evidence="2">2.7.11.22</ecNumber>
    </recommendedName>
</protein>
<evidence type="ECO:0000256" key="9">
    <source>
        <dbReference type="ARBA" id="ARBA00048367"/>
    </source>
</evidence>
<dbReference type="GO" id="GO:0005524">
    <property type="term" value="F:ATP binding"/>
    <property type="evidence" value="ECO:0007669"/>
    <property type="project" value="UniProtKB-KW"/>
</dbReference>